<dbReference type="STRING" id="1076937.SAMN04488120_101317"/>
<dbReference type="Proteomes" id="UP000199771">
    <property type="component" value="Unassembled WGS sequence"/>
</dbReference>
<sequence>MCLPMRISIIRCLAAGAAILLAGCGNSNPPGDSVPRAEARYFTQVIPSFDGTPIATTVFVPPLAEGERAPLILHSNGWGDTRTKQPTELTYDPNNFYGDMHHGMVTRMWRAGYVVISLDNRGWGDSGGQARIMDPDKEIRDYSVVIDWAEVNLPIALEQGRAKVGAVGGSYGGGFQIPLAHRDPRIKAIAPWVTWHDLRYSLAPDTVMRSGHVTLLNLAGLLLARVDPFIPRAYTQTLATNTPPQDVLDTLKHHSPIEFCEQGAGPKVDALIVQGTRDTLFDGLEGWQNAECLRAQGADVRLIYVPNGHLFTQQGVQSNPTTSLCGPLDPFEAVVAWYDEKLRGIPGAAAHIPGLCLPVTDTEAVFPAQMPIGGLRFEIPATPVVWTPGTLYNEDAQFVPLATIDRPQHLAGLPRLSLSITATVPAVDPILFVGIGVQRAGGAFELIDDQLRPLRGVGARELLLPVIATRLAAGDTVGLALYTSHGQYFSSASRIPFTVTVAGALELPLLD</sequence>
<keyword evidence="1" id="KW-0378">Hydrolase</keyword>
<proteinExistence type="predicted"/>
<evidence type="ECO:0000259" key="3">
    <source>
        <dbReference type="Pfam" id="PF02129"/>
    </source>
</evidence>
<feature type="signal peptide" evidence="2">
    <location>
        <begin position="1"/>
        <end position="22"/>
    </location>
</feature>
<dbReference type="InterPro" id="IPR029058">
    <property type="entry name" value="AB_hydrolase_fold"/>
</dbReference>
<dbReference type="PANTHER" id="PTHR22946">
    <property type="entry name" value="DIENELACTONE HYDROLASE DOMAIN-CONTAINING PROTEIN-RELATED"/>
    <property type="match status" value="1"/>
</dbReference>
<dbReference type="PROSITE" id="PS51257">
    <property type="entry name" value="PROKAR_LIPOPROTEIN"/>
    <property type="match status" value="1"/>
</dbReference>
<name>A0A1I2HCL1_9GAMM</name>
<evidence type="ECO:0000313" key="5">
    <source>
        <dbReference type="Proteomes" id="UP000199771"/>
    </source>
</evidence>
<dbReference type="AlphaFoldDB" id="A0A1I2HCL1"/>
<accession>A0A1I2HCL1</accession>
<dbReference type="Pfam" id="PF02129">
    <property type="entry name" value="Peptidase_S15"/>
    <property type="match status" value="1"/>
</dbReference>
<feature type="domain" description="Xaa-Pro dipeptidyl-peptidase-like" evidence="3">
    <location>
        <begin position="50"/>
        <end position="309"/>
    </location>
</feature>
<keyword evidence="2" id="KW-0732">Signal</keyword>
<dbReference type="InterPro" id="IPR050261">
    <property type="entry name" value="FrsA_esterase"/>
</dbReference>
<reference evidence="4 5" key="1">
    <citation type="submission" date="2016-10" db="EMBL/GenBank/DDBJ databases">
        <authorList>
            <person name="de Groot N.N."/>
        </authorList>
    </citation>
    <scope>NUCLEOTIDE SEQUENCE [LARGE SCALE GENOMIC DNA]</scope>
    <source>
        <strain evidence="4 5">DSM 23609</strain>
    </source>
</reference>
<dbReference type="InterPro" id="IPR000383">
    <property type="entry name" value="Xaa-Pro-like_dom"/>
</dbReference>
<gene>
    <name evidence="4" type="ORF">SAMN04488120_101317</name>
</gene>
<keyword evidence="5" id="KW-1185">Reference proteome</keyword>
<protein>
    <submittedName>
        <fullName evidence="4">X-Pro dipeptidyl-peptidase (S15 family)</fullName>
    </submittedName>
</protein>
<dbReference type="PANTHER" id="PTHR22946:SF9">
    <property type="entry name" value="POLYKETIDE TRANSFERASE AF380"/>
    <property type="match status" value="1"/>
</dbReference>
<feature type="chain" id="PRO_5011475595" evidence="2">
    <location>
        <begin position="23"/>
        <end position="511"/>
    </location>
</feature>
<organism evidence="4 5">
    <name type="scientific">Fontimonas thermophila</name>
    <dbReference type="NCBI Taxonomy" id="1076937"/>
    <lineage>
        <taxon>Bacteria</taxon>
        <taxon>Pseudomonadati</taxon>
        <taxon>Pseudomonadota</taxon>
        <taxon>Gammaproteobacteria</taxon>
        <taxon>Nevskiales</taxon>
        <taxon>Nevskiaceae</taxon>
        <taxon>Fontimonas</taxon>
    </lineage>
</organism>
<dbReference type="EMBL" id="FOOC01000001">
    <property type="protein sequence ID" value="SFF27288.1"/>
    <property type="molecule type" value="Genomic_DNA"/>
</dbReference>
<dbReference type="GO" id="GO:0052689">
    <property type="term" value="F:carboxylic ester hydrolase activity"/>
    <property type="evidence" value="ECO:0007669"/>
    <property type="project" value="UniProtKB-ARBA"/>
</dbReference>
<evidence type="ECO:0000256" key="2">
    <source>
        <dbReference type="SAM" id="SignalP"/>
    </source>
</evidence>
<evidence type="ECO:0000313" key="4">
    <source>
        <dbReference type="EMBL" id="SFF27288.1"/>
    </source>
</evidence>
<evidence type="ECO:0000256" key="1">
    <source>
        <dbReference type="ARBA" id="ARBA00022801"/>
    </source>
</evidence>
<dbReference type="Gene3D" id="3.40.50.1820">
    <property type="entry name" value="alpha/beta hydrolase"/>
    <property type="match status" value="1"/>
</dbReference>
<dbReference type="SUPFAM" id="SSF53474">
    <property type="entry name" value="alpha/beta-Hydrolases"/>
    <property type="match status" value="1"/>
</dbReference>